<dbReference type="NCBIfam" id="TIGR01726">
    <property type="entry name" value="HEQRo_perm_3TM"/>
    <property type="match status" value="1"/>
</dbReference>
<keyword evidence="4" id="KW-1003">Cell membrane</keyword>
<comment type="subcellular location">
    <subcellularLocation>
        <location evidence="1">Cell inner membrane</location>
        <topology evidence="1">Multi-pass membrane protein</topology>
    </subcellularLocation>
    <subcellularLocation>
        <location evidence="9">Cell membrane</location>
        <topology evidence="9">Multi-pass membrane protein</topology>
    </subcellularLocation>
</comment>
<feature type="transmembrane region" description="Helical" evidence="9">
    <location>
        <begin position="50"/>
        <end position="75"/>
    </location>
</feature>
<reference evidence="11 12" key="1">
    <citation type="submission" date="2018-09" db="EMBL/GenBank/DDBJ databases">
        <authorList>
            <person name="Zhu H."/>
        </authorList>
    </citation>
    <scope>NUCLEOTIDE SEQUENCE [LARGE SCALE GENOMIC DNA]</scope>
    <source>
        <strain evidence="11 12">K1W22B-8</strain>
    </source>
</reference>
<evidence type="ECO:0000256" key="9">
    <source>
        <dbReference type="RuleBase" id="RU363032"/>
    </source>
</evidence>
<name>A0A418WGS7_9PROT</name>
<organism evidence="11 12">
    <name type="scientific">Oleomonas cavernae</name>
    <dbReference type="NCBI Taxonomy" id="2320859"/>
    <lineage>
        <taxon>Bacteria</taxon>
        <taxon>Pseudomonadati</taxon>
        <taxon>Pseudomonadota</taxon>
        <taxon>Alphaproteobacteria</taxon>
        <taxon>Acetobacterales</taxon>
        <taxon>Acetobacteraceae</taxon>
        <taxon>Oleomonas</taxon>
    </lineage>
</organism>
<dbReference type="GO" id="GO:0006865">
    <property type="term" value="P:amino acid transport"/>
    <property type="evidence" value="ECO:0007669"/>
    <property type="project" value="TreeGrafter"/>
</dbReference>
<evidence type="ECO:0000256" key="6">
    <source>
        <dbReference type="ARBA" id="ARBA00022692"/>
    </source>
</evidence>
<keyword evidence="3 9" id="KW-0813">Transport</keyword>
<evidence type="ECO:0000256" key="5">
    <source>
        <dbReference type="ARBA" id="ARBA00022519"/>
    </source>
</evidence>
<evidence type="ECO:0000256" key="7">
    <source>
        <dbReference type="ARBA" id="ARBA00022989"/>
    </source>
</evidence>
<evidence type="ECO:0000313" key="11">
    <source>
        <dbReference type="EMBL" id="RJF89253.1"/>
    </source>
</evidence>
<evidence type="ECO:0000256" key="1">
    <source>
        <dbReference type="ARBA" id="ARBA00004429"/>
    </source>
</evidence>
<keyword evidence="8 9" id="KW-0472">Membrane</keyword>
<evidence type="ECO:0000259" key="10">
    <source>
        <dbReference type="PROSITE" id="PS50928"/>
    </source>
</evidence>
<evidence type="ECO:0000256" key="3">
    <source>
        <dbReference type="ARBA" id="ARBA00022448"/>
    </source>
</evidence>
<evidence type="ECO:0000256" key="2">
    <source>
        <dbReference type="ARBA" id="ARBA00010072"/>
    </source>
</evidence>
<keyword evidence="7 9" id="KW-1133">Transmembrane helix</keyword>
<dbReference type="GO" id="GO:0022857">
    <property type="term" value="F:transmembrane transporter activity"/>
    <property type="evidence" value="ECO:0007669"/>
    <property type="project" value="InterPro"/>
</dbReference>
<keyword evidence="5" id="KW-0997">Cell inner membrane</keyword>
<dbReference type="AlphaFoldDB" id="A0A418WGS7"/>
<proteinExistence type="inferred from homology"/>
<dbReference type="EMBL" id="QYUK01000011">
    <property type="protein sequence ID" value="RJF89253.1"/>
    <property type="molecule type" value="Genomic_DNA"/>
</dbReference>
<feature type="transmembrane region" description="Helical" evidence="9">
    <location>
        <begin position="87"/>
        <end position="107"/>
    </location>
</feature>
<dbReference type="Pfam" id="PF00528">
    <property type="entry name" value="BPD_transp_1"/>
    <property type="match status" value="1"/>
</dbReference>
<dbReference type="OrthoDB" id="9814550at2"/>
<keyword evidence="12" id="KW-1185">Reference proteome</keyword>
<dbReference type="PROSITE" id="PS50928">
    <property type="entry name" value="ABC_TM1"/>
    <property type="match status" value="1"/>
</dbReference>
<dbReference type="InterPro" id="IPR010065">
    <property type="entry name" value="AA_ABC_transptr_permease_3TM"/>
</dbReference>
<feature type="transmembrane region" description="Helical" evidence="9">
    <location>
        <begin position="20"/>
        <end position="43"/>
    </location>
</feature>
<gene>
    <name evidence="11" type="ORF">D3874_21645</name>
</gene>
<dbReference type="Proteomes" id="UP000284605">
    <property type="component" value="Unassembled WGS sequence"/>
</dbReference>
<dbReference type="InterPro" id="IPR000515">
    <property type="entry name" value="MetI-like"/>
</dbReference>
<evidence type="ECO:0000256" key="4">
    <source>
        <dbReference type="ARBA" id="ARBA00022475"/>
    </source>
</evidence>
<dbReference type="InterPro" id="IPR035906">
    <property type="entry name" value="MetI-like_sf"/>
</dbReference>
<dbReference type="CDD" id="cd06261">
    <property type="entry name" value="TM_PBP2"/>
    <property type="match status" value="1"/>
</dbReference>
<accession>A0A418WGS7</accession>
<dbReference type="Gene3D" id="1.10.3720.10">
    <property type="entry name" value="MetI-like"/>
    <property type="match status" value="1"/>
</dbReference>
<evidence type="ECO:0000256" key="8">
    <source>
        <dbReference type="ARBA" id="ARBA00023136"/>
    </source>
</evidence>
<sequence length="256" mass="27966">MSFDPVLAWESLPALLTGAWMTLLVTFTSLVVGGPLGFVVAFARMSRNRWLAAFGAFYVAVCRGAPSLILLYLVYNGLAQVELIRNGPLWFFFQNAFFCVVVSFSLNHSGYVVEILKGGMESVPAGLLEAAAALGLSPREILFKVKLPVAIRYGMRAYQNESLIFMKSTAAVSAVTLTDLTAAANEIFYLTYDAFTPIITAGAIYWVINNLMRLGFDAADRALNRHLYVMNAEQAGKHKPAAARRAAPRKIEDPAA</sequence>
<dbReference type="InterPro" id="IPR043429">
    <property type="entry name" value="ArtM/GltK/GlnP/TcyL/YhdX-like"/>
</dbReference>
<dbReference type="GO" id="GO:0043190">
    <property type="term" value="C:ATP-binding cassette (ABC) transporter complex"/>
    <property type="evidence" value="ECO:0007669"/>
    <property type="project" value="InterPro"/>
</dbReference>
<comment type="caution">
    <text evidence="11">The sequence shown here is derived from an EMBL/GenBank/DDBJ whole genome shotgun (WGS) entry which is preliminary data.</text>
</comment>
<protein>
    <submittedName>
        <fullName evidence="11">ABC transporter permease subunit</fullName>
    </submittedName>
</protein>
<dbReference type="PANTHER" id="PTHR30614:SF10">
    <property type="entry name" value="ARGININE ABC TRANSPORTER PERMEASE PROTEIN ARTM"/>
    <property type="match status" value="1"/>
</dbReference>
<dbReference type="RefSeq" id="WP_119780775.1">
    <property type="nucleotide sequence ID" value="NZ_QYUK01000011.1"/>
</dbReference>
<keyword evidence="6 9" id="KW-0812">Transmembrane</keyword>
<comment type="similarity">
    <text evidence="2">Belongs to the binding-protein-dependent transport system permease family. HisMQ subfamily.</text>
</comment>
<feature type="domain" description="ABC transmembrane type-1" evidence="10">
    <location>
        <begin position="19"/>
        <end position="216"/>
    </location>
</feature>
<evidence type="ECO:0000313" key="12">
    <source>
        <dbReference type="Proteomes" id="UP000284605"/>
    </source>
</evidence>
<dbReference type="SUPFAM" id="SSF161098">
    <property type="entry name" value="MetI-like"/>
    <property type="match status" value="1"/>
</dbReference>
<dbReference type="PANTHER" id="PTHR30614">
    <property type="entry name" value="MEMBRANE COMPONENT OF AMINO ACID ABC TRANSPORTER"/>
    <property type="match status" value="1"/>
</dbReference>